<accession>A0A135LMK4</accession>
<evidence type="ECO:0000313" key="2">
    <source>
        <dbReference type="Proteomes" id="UP000070168"/>
    </source>
</evidence>
<dbReference type="PANTHER" id="PTHR28037:SF1">
    <property type="entry name" value="ALCOHOL O-ACETYLTRANSFERASE 1-RELATED"/>
    <property type="match status" value="1"/>
</dbReference>
<dbReference type="GO" id="GO:0008080">
    <property type="term" value="F:N-acetyltransferase activity"/>
    <property type="evidence" value="ECO:0007669"/>
    <property type="project" value="TreeGrafter"/>
</dbReference>
<reference evidence="1 2" key="1">
    <citation type="journal article" date="2016" name="BMC Genomics">
        <title>Genome sequencing and secondary metabolism of the postharvest pathogen Penicillium griseofulvum.</title>
        <authorList>
            <person name="Banani H."/>
            <person name="Marcet-Houben M."/>
            <person name="Ballester A.R."/>
            <person name="Abbruscato P."/>
            <person name="Gonzalez-Candelas L."/>
            <person name="Gabaldon T."/>
            <person name="Spadaro D."/>
        </authorList>
    </citation>
    <scope>NUCLEOTIDE SEQUENCE [LARGE SCALE GENOMIC DNA]</scope>
    <source>
        <strain evidence="1 2">PG3</strain>
    </source>
</reference>
<evidence type="ECO:0000313" key="1">
    <source>
        <dbReference type="EMBL" id="KXG50185.1"/>
    </source>
</evidence>
<protein>
    <submittedName>
        <fullName evidence="1">Alcohol acetyltransferase</fullName>
    </submittedName>
</protein>
<organism evidence="1 2">
    <name type="scientific">Penicillium patulum</name>
    <name type="common">Penicillium griseofulvum</name>
    <dbReference type="NCBI Taxonomy" id="5078"/>
    <lineage>
        <taxon>Eukaryota</taxon>
        <taxon>Fungi</taxon>
        <taxon>Dikarya</taxon>
        <taxon>Ascomycota</taxon>
        <taxon>Pezizomycotina</taxon>
        <taxon>Eurotiomycetes</taxon>
        <taxon>Eurotiomycetidae</taxon>
        <taxon>Eurotiales</taxon>
        <taxon>Aspergillaceae</taxon>
        <taxon>Penicillium</taxon>
    </lineage>
</organism>
<dbReference type="RefSeq" id="XP_040648721.1">
    <property type="nucleotide sequence ID" value="XM_040793866.1"/>
</dbReference>
<dbReference type="Proteomes" id="UP000070168">
    <property type="component" value="Unassembled WGS sequence"/>
</dbReference>
<dbReference type="SUPFAM" id="SSF52777">
    <property type="entry name" value="CoA-dependent acyltransferases"/>
    <property type="match status" value="2"/>
</dbReference>
<dbReference type="GeneID" id="63709166"/>
<dbReference type="InterPro" id="IPR010828">
    <property type="entry name" value="Atf2/Sli1-like"/>
</dbReference>
<sequence length="454" mass="49989">MEGGFHEGGFTPLRPLGHAEKYSTTRSSLAIYLNVGLTALYKRPDGVPVKPALLHALSTLISKHPILSAIPVATDTPNPYFVRLPKIILNEVVTFIKHDVTSPSSDWSETLDKVLEEEHNHPFEVKPNTTLPFWRFCVLESSNCPESFGLVFMFHHSLMDTKSALSLHDELEGYMAQYSGPVPSDTVYSPSLDLIPSLEDLYGLPVSQKFLQSQESYTEPSPDSWTGAVQFRPVKTRFASLWLSEVETKGLIARSKKERTSVTAALQALIATCIFSVLPSTYNTLQGDCAVSLRQFLPEPVTASTLGCYVGSTSTTYHRKSSFDWGEARRTKVDIENAMAQKGSDMSVGYLAFIPNQHQWMLQKLGRKRMSAFELSNIGSSFSSREASKFQCEGMLFSQSSSACSGAMKVSAVTGRDGKLALGFTWQQGAVEADMVEGIKRALKGEIERLAVSA</sequence>
<dbReference type="InterPro" id="IPR023213">
    <property type="entry name" value="CAT-like_dom_sf"/>
</dbReference>
<comment type="caution">
    <text evidence="1">The sequence shown here is derived from an EMBL/GenBank/DDBJ whole genome shotgun (WGS) entry which is preliminary data.</text>
</comment>
<dbReference type="STRING" id="5078.A0A135LMK4"/>
<gene>
    <name evidence="1" type="ORF">PGRI_061520</name>
</gene>
<keyword evidence="1" id="KW-0808">Transferase</keyword>
<dbReference type="EMBL" id="LHQR01000048">
    <property type="protein sequence ID" value="KXG50185.1"/>
    <property type="molecule type" value="Genomic_DNA"/>
</dbReference>
<dbReference type="PANTHER" id="PTHR28037">
    <property type="entry name" value="ALCOHOL O-ACETYLTRANSFERASE 1-RELATED"/>
    <property type="match status" value="1"/>
</dbReference>
<dbReference type="AlphaFoldDB" id="A0A135LMK4"/>
<dbReference type="InterPro" id="IPR052058">
    <property type="entry name" value="Alcohol_O-acetyltransferase"/>
</dbReference>
<dbReference type="OrthoDB" id="2150604at2759"/>
<dbReference type="Gene3D" id="3.30.559.10">
    <property type="entry name" value="Chloramphenicol acetyltransferase-like domain"/>
    <property type="match status" value="1"/>
</dbReference>
<proteinExistence type="predicted"/>
<dbReference type="Pfam" id="PF07247">
    <property type="entry name" value="AATase"/>
    <property type="match status" value="1"/>
</dbReference>
<name>A0A135LMK4_PENPA</name>
<keyword evidence="2" id="KW-1185">Reference proteome</keyword>
<dbReference type="OMA" id="LEDQHNT"/>